<evidence type="ECO:0000259" key="1">
    <source>
        <dbReference type="Pfam" id="PF11716"/>
    </source>
</evidence>
<dbReference type="InterPro" id="IPR017517">
    <property type="entry name" value="Maleyloyr_isom"/>
</dbReference>
<name>A0A853BX51_9ACTN</name>
<protein>
    <submittedName>
        <fullName evidence="2">Uncharacterized protein (TIGR03083 family)</fullName>
    </submittedName>
</protein>
<dbReference type="Pfam" id="PF11716">
    <property type="entry name" value="MDMPI_N"/>
    <property type="match status" value="1"/>
</dbReference>
<proteinExistence type="predicted"/>
<dbReference type="NCBIfam" id="TIGR03083">
    <property type="entry name" value="maleylpyruvate isomerase family mycothiol-dependent enzyme"/>
    <property type="match status" value="1"/>
</dbReference>
<dbReference type="InterPro" id="IPR034660">
    <property type="entry name" value="DinB/YfiT-like"/>
</dbReference>
<keyword evidence="3" id="KW-1185">Reference proteome</keyword>
<accession>A0A853BX51</accession>
<evidence type="ECO:0000313" key="3">
    <source>
        <dbReference type="Proteomes" id="UP000530424"/>
    </source>
</evidence>
<dbReference type="GO" id="GO:0046872">
    <property type="term" value="F:metal ion binding"/>
    <property type="evidence" value="ECO:0007669"/>
    <property type="project" value="InterPro"/>
</dbReference>
<dbReference type="RefSeq" id="WP_218910099.1">
    <property type="nucleotide sequence ID" value="NZ_JACCFP010000001.1"/>
</dbReference>
<gene>
    <name evidence="2" type="ORF">HNR19_000034</name>
</gene>
<dbReference type="EMBL" id="JACCFP010000001">
    <property type="protein sequence ID" value="NYI99335.1"/>
    <property type="molecule type" value="Genomic_DNA"/>
</dbReference>
<sequence length="256" mass="28049">MSTTMTTTTTPRRSRLDRRTALRLAADEYARFADALAALDTDEWTKRTDCPAWDVRQMACHTVGMAEMTTGLREQLRQQRRAAADASATGSSTLDALTALQVSERAAWTPDQVLAGIRSVAPRAARGRRRVAVLMGRMRLPEKQVVNGREETWTLGYLAETILTRDPWMHRMDIARATGRAPLLTADHDGVIVADVVAEWADRHGLPYRLRLTGPAGGSWSAGDGGPTIEMDAIEFCRVLSGRGSGDGLLTTEVPF</sequence>
<reference evidence="2 3" key="1">
    <citation type="submission" date="2020-07" db="EMBL/GenBank/DDBJ databases">
        <title>Sequencing the genomes of 1000 actinobacteria strains.</title>
        <authorList>
            <person name="Klenk H.-P."/>
        </authorList>
    </citation>
    <scope>NUCLEOTIDE SEQUENCE [LARGE SCALE GENOMIC DNA]</scope>
    <source>
        <strain evidence="2 3">DSM 103833</strain>
    </source>
</reference>
<feature type="domain" description="Mycothiol-dependent maleylpyruvate isomerase metal-binding" evidence="1">
    <location>
        <begin position="26"/>
        <end position="175"/>
    </location>
</feature>
<organism evidence="2 3">
    <name type="scientific">Nocardioides thalensis</name>
    <dbReference type="NCBI Taxonomy" id="1914755"/>
    <lineage>
        <taxon>Bacteria</taxon>
        <taxon>Bacillati</taxon>
        <taxon>Actinomycetota</taxon>
        <taxon>Actinomycetes</taxon>
        <taxon>Propionibacteriales</taxon>
        <taxon>Nocardioidaceae</taxon>
        <taxon>Nocardioides</taxon>
    </lineage>
</organism>
<dbReference type="Gene3D" id="1.20.120.450">
    <property type="entry name" value="dinb family like domain"/>
    <property type="match status" value="1"/>
</dbReference>
<comment type="caution">
    <text evidence="2">The sequence shown here is derived from an EMBL/GenBank/DDBJ whole genome shotgun (WGS) entry which is preliminary data.</text>
</comment>
<dbReference type="AlphaFoldDB" id="A0A853BX51"/>
<dbReference type="InterPro" id="IPR024344">
    <property type="entry name" value="MDMPI_metal-binding"/>
</dbReference>
<dbReference type="Proteomes" id="UP000530424">
    <property type="component" value="Unassembled WGS sequence"/>
</dbReference>
<dbReference type="SUPFAM" id="SSF109854">
    <property type="entry name" value="DinB/YfiT-like putative metalloenzymes"/>
    <property type="match status" value="1"/>
</dbReference>
<evidence type="ECO:0000313" key="2">
    <source>
        <dbReference type="EMBL" id="NYI99335.1"/>
    </source>
</evidence>